<dbReference type="InParanoid" id="A0A1C7N059"/>
<reference evidence="2 3" key="1">
    <citation type="submission" date="2016-03" db="EMBL/GenBank/DDBJ databases">
        <title>Choanephora cucurbitarum.</title>
        <authorList>
            <person name="Min B."/>
            <person name="Park H."/>
            <person name="Park J.-H."/>
            <person name="Shin H.-D."/>
            <person name="Choi I.-G."/>
        </authorList>
    </citation>
    <scope>NUCLEOTIDE SEQUENCE [LARGE SCALE GENOMIC DNA]</scope>
    <source>
        <strain evidence="2 3">KUS-F28377</strain>
    </source>
</reference>
<feature type="non-terminal residue" evidence="2">
    <location>
        <position position="56"/>
    </location>
</feature>
<dbReference type="EMBL" id="LUGH01000845">
    <property type="protein sequence ID" value="OBZ82535.1"/>
    <property type="molecule type" value="Genomic_DNA"/>
</dbReference>
<sequence length="56" mass="6350">MFSQQQQQQQQQQQDFGMDNSDHNSMFINTPRSGNNFDQPQASSPYGMSSTSFGPM</sequence>
<feature type="compositionally biased region" description="Polar residues" evidence="1">
    <location>
        <begin position="23"/>
        <end position="56"/>
    </location>
</feature>
<evidence type="ECO:0000256" key="1">
    <source>
        <dbReference type="SAM" id="MobiDB-lite"/>
    </source>
</evidence>
<feature type="region of interest" description="Disordered" evidence="1">
    <location>
        <begin position="1"/>
        <end position="56"/>
    </location>
</feature>
<dbReference type="Proteomes" id="UP000093000">
    <property type="component" value="Unassembled WGS sequence"/>
</dbReference>
<name>A0A1C7N059_9FUNG</name>
<feature type="compositionally biased region" description="Low complexity" evidence="1">
    <location>
        <begin position="1"/>
        <end position="14"/>
    </location>
</feature>
<dbReference type="AlphaFoldDB" id="A0A1C7N059"/>
<comment type="caution">
    <text evidence="2">The sequence shown here is derived from an EMBL/GenBank/DDBJ whole genome shotgun (WGS) entry which is preliminary data.</text>
</comment>
<evidence type="ECO:0000313" key="2">
    <source>
        <dbReference type="EMBL" id="OBZ82535.1"/>
    </source>
</evidence>
<proteinExistence type="predicted"/>
<keyword evidence="3" id="KW-1185">Reference proteome</keyword>
<organism evidence="2 3">
    <name type="scientific">Choanephora cucurbitarum</name>
    <dbReference type="NCBI Taxonomy" id="101091"/>
    <lineage>
        <taxon>Eukaryota</taxon>
        <taxon>Fungi</taxon>
        <taxon>Fungi incertae sedis</taxon>
        <taxon>Mucoromycota</taxon>
        <taxon>Mucoromycotina</taxon>
        <taxon>Mucoromycetes</taxon>
        <taxon>Mucorales</taxon>
        <taxon>Mucorineae</taxon>
        <taxon>Choanephoraceae</taxon>
        <taxon>Choanephoroideae</taxon>
        <taxon>Choanephora</taxon>
    </lineage>
</organism>
<protein>
    <submittedName>
        <fullName evidence="2">Uncharacterized protein</fullName>
    </submittedName>
</protein>
<evidence type="ECO:0000313" key="3">
    <source>
        <dbReference type="Proteomes" id="UP000093000"/>
    </source>
</evidence>
<gene>
    <name evidence="2" type="ORF">A0J61_09416</name>
</gene>
<accession>A0A1C7N059</accession>